<keyword evidence="3" id="KW-1185">Reference proteome</keyword>
<organism evidence="2 3">
    <name type="scientific">Diversispora epigaea</name>
    <dbReference type="NCBI Taxonomy" id="1348612"/>
    <lineage>
        <taxon>Eukaryota</taxon>
        <taxon>Fungi</taxon>
        <taxon>Fungi incertae sedis</taxon>
        <taxon>Mucoromycota</taxon>
        <taxon>Glomeromycotina</taxon>
        <taxon>Glomeromycetes</taxon>
        <taxon>Diversisporales</taxon>
        <taxon>Diversisporaceae</taxon>
        <taxon>Diversispora</taxon>
    </lineage>
</organism>
<dbReference type="EMBL" id="PQFF01000335">
    <property type="protein sequence ID" value="RHZ58576.1"/>
    <property type="molecule type" value="Genomic_DNA"/>
</dbReference>
<gene>
    <name evidence="2" type="ORF">Glove_372g35</name>
</gene>
<dbReference type="Pfam" id="PF00651">
    <property type="entry name" value="BTB"/>
    <property type="match status" value="1"/>
</dbReference>
<name>A0A397HAK4_9GLOM</name>
<evidence type="ECO:0000313" key="2">
    <source>
        <dbReference type="EMBL" id="RHZ58576.1"/>
    </source>
</evidence>
<comment type="caution">
    <text evidence="2">The sequence shown here is derived from an EMBL/GenBank/DDBJ whole genome shotgun (WGS) entry which is preliminary data.</text>
</comment>
<dbReference type="PANTHER" id="PTHR45774:SF3">
    <property type="entry name" value="BTB (POZ) DOMAIN-CONTAINING 2B-RELATED"/>
    <property type="match status" value="1"/>
</dbReference>
<dbReference type="AlphaFoldDB" id="A0A397HAK4"/>
<dbReference type="SUPFAM" id="SSF54695">
    <property type="entry name" value="POZ domain"/>
    <property type="match status" value="1"/>
</dbReference>
<dbReference type="Gene3D" id="3.30.710.10">
    <property type="entry name" value="Potassium Channel Kv1.1, Chain A"/>
    <property type="match status" value="1"/>
</dbReference>
<feature type="domain" description="TLDc" evidence="1">
    <location>
        <begin position="228"/>
        <end position="413"/>
    </location>
</feature>
<dbReference type="InterPro" id="IPR011333">
    <property type="entry name" value="SKP1/BTB/POZ_sf"/>
</dbReference>
<accession>A0A397HAK4</accession>
<sequence>MKLKNTVPDVNNINKTITIQNISAQVFEIILKYIYYGIFDTENIDTKIIYKLMITANEFELEELSVKLESHIQFEASWIKTHFFLVYHSIFINNKFKNLKKFCNDIIVKYPKLIFESTEFISLHESALVSILKRDDLQMKESEIWDYLITWGTAQNPTLPEKLEEWSDENFTTLKTTLQRCLPLIRYFHISNLDAMDKIKPYKKILDEQLWDDLKQHFIFPDRPVLSIILPSRVHIAQELPQRINLVPEPSPRVNFQKFLARFKLILRGSEDGFAPRTFWDICHGHSNTIVISKVKETGEILGGFNPLAWDKTRSDWVKTNKSFIFSFRDGSSQNPILSRVKDKNRAILFHCQKNKVGPRFGKAEFMLRSHESDFTKDCISQCKKTKFYEKSLRKKNNTFAFSIIDYEVLKVVKKKI</sequence>
<dbReference type="Pfam" id="PF07707">
    <property type="entry name" value="BACK"/>
    <property type="match status" value="1"/>
</dbReference>
<reference evidence="2 3" key="1">
    <citation type="submission" date="2018-08" db="EMBL/GenBank/DDBJ databases">
        <title>Genome and evolution of the arbuscular mycorrhizal fungus Diversispora epigaea (formerly Glomus versiforme) and its bacterial endosymbionts.</title>
        <authorList>
            <person name="Sun X."/>
            <person name="Fei Z."/>
            <person name="Harrison M."/>
        </authorList>
    </citation>
    <scope>NUCLEOTIDE SEQUENCE [LARGE SCALE GENOMIC DNA]</scope>
    <source>
        <strain evidence="2 3">IT104</strain>
    </source>
</reference>
<evidence type="ECO:0000259" key="1">
    <source>
        <dbReference type="PROSITE" id="PS51886"/>
    </source>
</evidence>
<dbReference type="Proteomes" id="UP000266861">
    <property type="component" value="Unassembled WGS sequence"/>
</dbReference>
<dbReference type="InterPro" id="IPR000210">
    <property type="entry name" value="BTB/POZ_dom"/>
</dbReference>
<dbReference type="InterPro" id="IPR006571">
    <property type="entry name" value="TLDc_dom"/>
</dbReference>
<dbReference type="PROSITE" id="PS51886">
    <property type="entry name" value="TLDC"/>
    <property type="match status" value="1"/>
</dbReference>
<protein>
    <recommendedName>
        <fullName evidence="1">TLDc domain-containing protein</fullName>
    </recommendedName>
</protein>
<dbReference type="InterPro" id="IPR011705">
    <property type="entry name" value="BACK"/>
</dbReference>
<dbReference type="Gene3D" id="1.25.40.420">
    <property type="match status" value="1"/>
</dbReference>
<dbReference type="Pfam" id="PF07534">
    <property type="entry name" value="TLD"/>
    <property type="match status" value="1"/>
</dbReference>
<dbReference type="PANTHER" id="PTHR45774">
    <property type="entry name" value="BTB/POZ DOMAIN-CONTAINING"/>
    <property type="match status" value="1"/>
</dbReference>
<evidence type="ECO:0000313" key="3">
    <source>
        <dbReference type="Proteomes" id="UP000266861"/>
    </source>
</evidence>
<proteinExistence type="predicted"/>